<dbReference type="PROSITE" id="PS00824">
    <property type="entry name" value="EF1BD_1"/>
    <property type="match status" value="1"/>
</dbReference>
<feature type="region of interest" description="Disordered" evidence="9">
    <location>
        <begin position="91"/>
        <end position="116"/>
    </location>
</feature>
<dbReference type="GO" id="GO:0003746">
    <property type="term" value="F:translation elongation factor activity"/>
    <property type="evidence" value="ECO:0007669"/>
    <property type="project" value="UniProtKB-KW"/>
</dbReference>
<evidence type="ECO:0000256" key="8">
    <source>
        <dbReference type="ARBA" id="ARBA00023136"/>
    </source>
</evidence>
<comment type="similarity">
    <text evidence="2">Belongs to the membrane magnesium transporter (TC 1.A.67) family.</text>
</comment>
<evidence type="ECO:0000313" key="12">
    <source>
        <dbReference type="EMBL" id="EHK98893.1"/>
    </source>
</evidence>
<keyword evidence="5 12" id="KW-0251">Elongation factor</keyword>
<dbReference type="SMART" id="SM01182">
    <property type="entry name" value="EF-1_beta_acid"/>
    <property type="match status" value="1"/>
</dbReference>
<dbReference type="Pfam" id="PF10587">
    <property type="entry name" value="EF-1_beta_acid"/>
    <property type="match status" value="1"/>
</dbReference>
<dbReference type="Pfam" id="PF00736">
    <property type="entry name" value="EF1_GNE"/>
    <property type="match status" value="1"/>
</dbReference>
<keyword evidence="8" id="KW-0472">Membrane</keyword>
<dbReference type="InterPro" id="IPR049720">
    <property type="entry name" value="EF1B_bsu/dsu"/>
</dbReference>
<dbReference type="FunFam" id="3.30.70.60:FF:000001">
    <property type="entry name" value="Elongation factor 1-beta 1 like"/>
    <property type="match status" value="1"/>
</dbReference>
<dbReference type="AlphaFoldDB" id="H0ERT2"/>
<comment type="caution">
    <text evidence="12">The sequence shown here is derived from an EMBL/GenBank/DDBJ whole genome shotgun (WGS) entry which is preliminary data.</text>
</comment>
<dbReference type="HOGENOM" id="CLU_055678_0_0_1"/>
<evidence type="ECO:0000256" key="3">
    <source>
        <dbReference type="ARBA" id="ARBA00007411"/>
    </source>
</evidence>
<feature type="domain" description="Translation elongation factor EF1B beta/delta subunit guanine nucleotide exchange" evidence="10">
    <location>
        <begin position="139"/>
        <end position="225"/>
    </location>
</feature>
<evidence type="ECO:0000313" key="13">
    <source>
        <dbReference type="Proteomes" id="UP000005446"/>
    </source>
</evidence>
<dbReference type="InterPro" id="IPR036219">
    <property type="entry name" value="eEF-1beta-like_sf"/>
</dbReference>
<dbReference type="InterPro" id="IPR018940">
    <property type="entry name" value="EF-1_beta_acid_region_euk"/>
</dbReference>
<dbReference type="GO" id="GO:0005829">
    <property type="term" value="C:cytosol"/>
    <property type="evidence" value="ECO:0007669"/>
    <property type="project" value="TreeGrafter"/>
</dbReference>
<dbReference type="SUPFAM" id="SSF47616">
    <property type="entry name" value="GST C-terminal domain-like"/>
    <property type="match status" value="1"/>
</dbReference>
<dbReference type="GO" id="GO:0005853">
    <property type="term" value="C:eukaryotic translation elongation factor 1 complex"/>
    <property type="evidence" value="ECO:0007669"/>
    <property type="project" value="InterPro"/>
</dbReference>
<evidence type="ECO:0000256" key="9">
    <source>
        <dbReference type="SAM" id="MobiDB-lite"/>
    </source>
</evidence>
<dbReference type="SUPFAM" id="SSF54984">
    <property type="entry name" value="eEF-1beta-like"/>
    <property type="match status" value="1"/>
</dbReference>
<keyword evidence="6" id="KW-0648">Protein biosynthesis</keyword>
<keyword evidence="4" id="KW-0812">Transmembrane</keyword>
<dbReference type="Pfam" id="PF10270">
    <property type="entry name" value="MMgT"/>
    <property type="match status" value="1"/>
</dbReference>
<dbReference type="Proteomes" id="UP000005446">
    <property type="component" value="Unassembled WGS sequence"/>
</dbReference>
<keyword evidence="7" id="KW-1133">Transmembrane helix</keyword>
<protein>
    <submittedName>
        <fullName evidence="12">Putative Elongation factor 1-beta</fullName>
    </submittedName>
</protein>
<organism evidence="12 13">
    <name type="scientific">Glarea lozoyensis (strain ATCC 74030 / MF5533)</name>
    <dbReference type="NCBI Taxonomy" id="1104152"/>
    <lineage>
        <taxon>Eukaryota</taxon>
        <taxon>Fungi</taxon>
        <taxon>Dikarya</taxon>
        <taxon>Ascomycota</taxon>
        <taxon>Pezizomycotina</taxon>
        <taxon>Leotiomycetes</taxon>
        <taxon>Helotiales</taxon>
        <taxon>Helotiaceae</taxon>
        <taxon>Glarea</taxon>
    </lineage>
</organism>
<evidence type="ECO:0000256" key="5">
    <source>
        <dbReference type="ARBA" id="ARBA00022768"/>
    </source>
</evidence>
<dbReference type="InterPro" id="IPR014717">
    <property type="entry name" value="Transl_elong_EF1B/ribsomal_bS6"/>
</dbReference>
<evidence type="ECO:0000256" key="2">
    <source>
        <dbReference type="ARBA" id="ARBA00006109"/>
    </source>
</evidence>
<evidence type="ECO:0000256" key="1">
    <source>
        <dbReference type="ARBA" id="ARBA00004127"/>
    </source>
</evidence>
<proteinExistence type="inferred from homology"/>
<dbReference type="InterPro" id="IPR014038">
    <property type="entry name" value="EF1B_bsu/dsu_GNE"/>
</dbReference>
<dbReference type="InterPro" id="IPR001326">
    <property type="entry name" value="Transl_elong_EF1B_B/D_CS"/>
</dbReference>
<dbReference type="Gene3D" id="3.30.70.60">
    <property type="match status" value="1"/>
</dbReference>
<dbReference type="InterPro" id="IPR036282">
    <property type="entry name" value="Glutathione-S-Trfase_C_sf"/>
</dbReference>
<dbReference type="CDD" id="cd00292">
    <property type="entry name" value="EF1B"/>
    <property type="match status" value="1"/>
</dbReference>
<gene>
    <name evidence="12" type="ORF">M7I_5403</name>
</gene>
<accession>H0ERT2</accession>
<dbReference type="GO" id="GO:0005085">
    <property type="term" value="F:guanyl-nucleotide exchange factor activity"/>
    <property type="evidence" value="ECO:0007669"/>
    <property type="project" value="TreeGrafter"/>
</dbReference>
<evidence type="ECO:0000256" key="7">
    <source>
        <dbReference type="ARBA" id="ARBA00022989"/>
    </source>
</evidence>
<evidence type="ECO:0000259" key="11">
    <source>
        <dbReference type="SMART" id="SM01182"/>
    </source>
</evidence>
<dbReference type="Gene3D" id="1.20.1050.130">
    <property type="match status" value="1"/>
</dbReference>
<evidence type="ECO:0000256" key="4">
    <source>
        <dbReference type="ARBA" id="ARBA00022692"/>
    </source>
</evidence>
<comment type="similarity">
    <text evidence="3">Belongs to the EF-1-beta/EF-1-delta family.</text>
</comment>
<dbReference type="EMBL" id="AGUE01000135">
    <property type="protein sequence ID" value="EHK98893.1"/>
    <property type="molecule type" value="Genomic_DNA"/>
</dbReference>
<feature type="compositionally biased region" description="Acidic residues" evidence="9">
    <location>
        <begin position="94"/>
        <end position="114"/>
    </location>
</feature>
<dbReference type="InterPro" id="IPR018937">
    <property type="entry name" value="MMgT"/>
</dbReference>
<name>H0ERT2_GLAL7</name>
<dbReference type="OrthoDB" id="331763at2759"/>
<dbReference type="InParanoid" id="H0ERT2"/>
<comment type="subcellular location">
    <subcellularLocation>
        <location evidence="1">Endomembrane system</location>
        <topology evidence="1">Multi-pass membrane protein</topology>
    </subcellularLocation>
</comment>
<sequence length="385" mass="42289">MGFADVLTDAGLSGKLSMTSASLKVLRLDEFGMFWLTTRSYIVGYSASQADVATFKALKSAPESAKYPHAARWYKHISSYSDEFATLPAKAPATEEEDDDVDLFGSDDEEEDAEAERIRNERLAEYKKKKEGKTKPAAKSVVTMDVKPWDDETDMKALEAAVRGIEKDGLVWGASKLVPVGFGIKKLQINLIIEDDKIGLDDLQEEIAEFEDYVQSSDIVPVVTNYLRHTLLPLDSGNMTWISKSITGLGLVFLAHACYSAHEHSALLSGSAAAISSLTAQTAPVTAALPLDISIETIVAVFTICLGLVLGTPELRPIQWRVWAGKIEREGEYGFMNGDGEVDKDFVGNPFRVLESRPGFVDIRKQRKEFAEWVREGGNGQAPKS</sequence>
<evidence type="ECO:0000256" key="6">
    <source>
        <dbReference type="ARBA" id="ARBA00022917"/>
    </source>
</evidence>
<dbReference type="GO" id="GO:0012505">
    <property type="term" value="C:endomembrane system"/>
    <property type="evidence" value="ECO:0007669"/>
    <property type="project" value="UniProtKB-SubCell"/>
</dbReference>
<keyword evidence="13" id="KW-1185">Reference proteome</keyword>
<dbReference type="PANTHER" id="PTHR11595:SF21">
    <property type="entry name" value="ELONGATION FACTOR 1-BETA"/>
    <property type="match status" value="1"/>
</dbReference>
<dbReference type="SMART" id="SM00888">
    <property type="entry name" value="EF1_GNE"/>
    <property type="match status" value="1"/>
</dbReference>
<evidence type="ECO:0000259" key="10">
    <source>
        <dbReference type="SMART" id="SM00888"/>
    </source>
</evidence>
<reference evidence="12 13" key="1">
    <citation type="journal article" date="2012" name="Eukaryot. Cell">
        <title>Genome sequence of the fungus Glarea lozoyensis: the first genome sequence of a species from the Helotiaceae family.</title>
        <authorList>
            <person name="Youssar L."/>
            <person name="Gruening B.A."/>
            <person name="Erxleben A."/>
            <person name="Guenther S."/>
            <person name="Huettel W."/>
        </authorList>
    </citation>
    <scope>NUCLEOTIDE SEQUENCE [LARGE SCALE GENOMIC DNA]</scope>
    <source>
        <strain evidence="13">ATCC 74030 / MF5533</strain>
    </source>
</reference>
<feature type="domain" description="Elongation factor 1 beta central acidic region eukaryote" evidence="11">
    <location>
        <begin position="103"/>
        <end position="130"/>
    </location>
</feature>
<dbReference type="PANTHER" id="PTHR11595">
    <property type="entry name" value="EF-HAND AND COILED-COIL DOMAIN-CONTAINING FAMILY MEMBER"/>
    <property type="match status" value="1"/>
</dbReference>